<feature type="transmembrane region" description="Helical" evidence="2">
    <location>
        <begin position="39"/>
        <end position="60"/>
    </location>
</feature>
<dbReference type="PANTHER" id="PTHR43065">
    <property type="entry name" value="SENSOR HISTIDINE KINASE"/>
    <property type="match status" value="1"/>
</dbReference>
<dbReference type="PROSITE" id="PS50109">
    <property type="entry name" value="HIS_KIN"/>
    <property type="match status" value="1"/>
</dbReference>
<feature type="compositionally biased region" description="Polar residues" evidence="1">
    <location>
        <begin position="696"/>
        <end position="705"/>
    </location>
</feature>
<dbReference type="SUPFAM" id="SSF55785">
    <property type="entry name" value="PYP-like sensor domain (PAS domain)"/>
    <property type="match status" value="2"/>
</dbReference>
<dbReference type="OrthoDB" id="3369at2157"/>
<dbReference type="SMART" id="SM00387">
    <property type="entry name" value="HATPase_c"/>
    <property type="match status" value="1"/>
</dbReference>
<dbReference type="RefSeq" id="WP_092890084.1">
    <property type="nucleotide sequence ID" value="NZ_FOOQ01000001.1"/>
</dbReference>
<evidence type="ECO:0000256" key="2">
    <source>
        <dbReference type="SAM" id="Phobius"/>
    </source>
</evidence>
<dbReference type="PANTHER" id="PTHR43065:SF29">
    <property type="entry name" value="SENSOR PROTEIN KINASE FLES"/>
    <property type="match status" value="1"/>
</dbReference>
<organism evidence="5 6">
    <name type="scientific">Halopelagius inordinatus</name>
    <dbReference type="NCBI Taxonomy" id="553467"/>
    <lineage>
        <taxon>Archaea</taxon>
        <taxon>Methanobacteriati</taxon>
        <taxon>Methanobacteriota</taxon>
        <taxon>Stenosarchaea group</taxon>
        <taxon>Halobacteria</taxon>
        <taxon>Halobacteriales</taxon>
        <taxon>Haloferacaceae</taxon>
    </lineage>
</organism>
<dbReference type="SUPFAM" id="SSF47384">
    <property type="entry name" value="Homodimeric domain of signal transducing histidine kinase"/>
    <property type="match status" value="1"/>
</dbReference>
<dbReference type="Pfam" id="PF02518">
    <property type="entry name" value="HATPase_c"/>
    <property type="match status" value="1"/>
</dbReference>
<dbReference type="InterPro" id="IPR036890">
    <property type="entry name" value="HATPase_C_sf"/>
</dbReference>
<dbReference type="AlphaFoldDB" id="A0A1I2NRF8"/>
<dbReference type="Pfam" id="PF16927">
    <property type="entry name" value="HisKA_7TM"/>
    <property type="match status" value="1"/>
</dbReference>
<dbReference type="Proteomes" id="UP000198876">
    <property type="component" value="Unassembled WGS sequence"/>
</dbReference>
<keyword evidence="2" id="KW-0812">Transmembrane</keyword>
<dbReference type="SMART" id="SM00091">
    <property type="entry name" value="PAS"/>
    <property type="match status" value="2"/>
</dbReference>
<dbReference type="Gene3D" id="3.30.565.10">
    <property type="entry name" value="Histidine kinase-like ATPase, C-terminal domain"/>
    <property type="match status" value="1"/>
</dbReference>
<feature type="transmembrane region" description="Helical" evidence="2">
    <location>
        <begin position="152"/>
        <end position="171"/>
    </location>
</feature>
<sequence length="723" mass="78787">MVLTTRLAVLPLLAGTLCGIVTVVVLVQFRLYSRRVRIPFSLLMLAAGIWATGYGLQLASGSLAAKAVWNQIGWVGAISVPTLWFAFSLAYAGENRVLTRRGVAALAVEPALVAVLLFAGSGGPLVSDYTLLSIPTGAVLGSSYGPLFDAHILYSAALCLVGAFVFGRLLVRDDGAYSHGVLVMLLGASAPFLSFSVRLLGLWPHWFEWTPTSFGVSAAVALVALRSDELFDVTPVARNAVFSRMRDGIVVLDDRNRVVEANPAAGAVLSVERSEAIGSFVADVCYNPLGMQALLADERNVLELTVDTTDGRRHYEATATRLGGDNGHERGRTLLFRDVTDYRQTEEQFRALIENSRDLIAIVDCDGTLEYVSPSASHVIGVEADELRRGNAFDRLHPDDETEARRVLEEVIDTEEVIRTQLRTRHADGTWRTLDIVCMNLIEDPAVGGIVVNARDVTDRTNYQQRLRVLNRVLRHDLRNDMNVILGHADLLLDESGEESSRRHARTIRRKGESLVELGERARQIDQTIDVTTQERTPVELIDPIEAELDALAENHPGVVVDRYLPEEAWVMATTDVTMALSNVVENAVEHNDRALPRVGVAVSRPRADVVEVRVVDNGPGIPESELDALESGRETQLRHVSGLGLWLVKWVLSGADADISFENHDPRGTAAVMRFVAADPPQSEPDLTNAAGSVRTESATTERGSANGRPAPEDAVAAEDDD</sequence>
<dbReference type="Gene3D" id="3.30.450.20">
    <property type="entry name" value="PAS domain"/>
    <property type="match status" value="2"/>
</dbReference>
<dbReference type="NCBIfam" id="TIGR00229">
    <property type="entry name" value="sensory_box"/>
    <property type="match status" value="2"/>
</dbReference>
<feature type="domain" description="Histidine kinase" evidence="3">
    <location>
        <begin position="473"/>
        <end position="680"/>
    </location>
</feature>
<feature type="region of interest" description="Disordered" evidence="1">
    <location>
        <begin position="680"/>
        <end position="723"/>
    </location>
</feature>
<keyword evidence="6" id="KW-1185">Reference proteome</keyword>
<keyword evidence="2" id="KW-0472">Membrane</keyword>
<feature type="domain" description="PAS" evidence="4">
    <location>
        <begin position="345"/>
        <end position="415"/>
    </location>
</feature>
<dbReference type="InterPro" id="IPR013656">
    <property type="entry name" value="PAS_4"/>
</dbReference>
<dbReference type="CDD" id="cd00075">
    <property type="entry name" value="HATPase"/>
    <property type="match status" value="1"/>
</dbReference>
<evidence type="ECO:0000313" key="5">
    <source>
        <dbReference type="EMBL" id="SFG06504.1"/>
    </source>
</evidence>
<dbReference type="InterPro" id="IPR003594">
    <property type="entry name" value="HATPase_dom"/>
</dbReference>
<dbReference type="CDD" id="cd00130">
    <property type="entry name" value="PAS"/>
    <property type="match status" value="2"/>
</dbReference>
<dbReference type="InterPro" id="IPR036097">
    <property type="entry name" value="HisK_dim/P_sf"/>
</dbReference>
<dbReference type="InterPro" id="IPR035965">
    <property type="entry name" value="PAS-like_dom_sf"/>
</dbReference>
<dbReference type="PROSITE" id="PS50112">
    <property type="entry name" value="PAS"/>
    <property type="match status" value="1"/>
</dbReference>
<dbReference type="Pfam" id="PF08448">
    <property type="entry name" value="PAS_4"/>
    <property type="match status" value="2"/>
</dbReference>
<dbReference type="EMBL" id="FOOQ01000001">
    <property type="protein sequence ID" value="SFG06504.1"/>
    <property type="molecule type" value="Genomic_DNA"/>
</dbReference>
<dbReference type="InterPro" id="IPR031621">
    <property type="entry name" value="HisKA_7TM"/>
</dbReference>
<keyword evidence="2" id="KW-1133">Transmembrane helix</keyword>
<dbReference type="CDD" id="cd00082">
    <property type="entry name" value="HisKA"/>
    <property type="match status" value="1"/>
</dbReference>
<reference evidence="6" key="1">
    <citation type="submission" date="2016-10" db="EMBL/GenBank/DDBJ databases">
        <authorList>
            <person name="Varghese N."/>
            <person name="Submissions S."/>
        </authorList>
    </citation>
    <scope>NUCLEOTIDE SEQUENCE [LARGE SCALE GENOMIC DNA]</scope>
    <source>
        <strain evidence="6">CGMCC 1.7739</strain>
    </source>
</reference>
<evidence type="ECO:0000256" key="1">
    <source>
        <dbReference type="SAM" id="MobiDB-lite"/>
    </source>
</evidence>
<dbReference type="InterPro" id="IPR000014">
    <property type="entry name" value="PAS"/>
</dbReference>
<protein>
    <submittedName>
        <fullName evidence="5">PAS domain S-box-containing protein</fullName>
    </submittedName>
</protein>
<feature type="transmembrane region" description="Helical" evidence="2">
    <location>
        <begin position="180"/>
        <end position="200"/>
    </location>
</feature>
<gene>
    <name evidence="5" type="ORF">SAMN04488063_1312</name>
</gene>
<dbReference type="GO" id="GO:0000155">
    <property type="term" value="F:phosphorelay sensor kinase activity"/>
    <property type="evidence" value="ECO:0007669"/>
    <property type="project" value="InterPro"/>
</dbReference>
<feature type="transmembrane region" description="Helical" evidence="2">
    <location>
        <begin position="72"/>
        <end position="91"/>
    </location>
</feature>
<evidence type="ECO:0000313" key="6">
    <source>
        <dbReference type="Proteomes" id="UP000198876"/>
    </source>
</evidence>
<accession>A0A1I2NRF8</accession>
<dbReference type="STRING" id="553467.SAMN04488063_1312"/>
<dbReference type="InterPro" id="IPR003661">
    <property type="entry name" value="HisK_dim/P_dom"/>
</dbReference>
<dbReference type="SUPFAM" id="SSF55874">
    <property type="entry name" value="ATPase domain of HSP90 chaperone/DNA topoisomerase II/histidine kinase"/>
    <property type="match status" value="1"/>
</dbReference>
<name>A0A1I2NRF8_9EURY</name>
<feature type="transmembrane region" description="Helical" evidence="2">
    <location>
        <begin position="103"/>
        <end position="126"/>
    </location>
</feature>
<dbReference type="InterPro" id="IPR005467">
    <property type="entry name" value="His_kinase_dom"/>
</dbReference>
<evidence type="ECO:0000259" key="3">
    <source>
        <dbReference type="PROSITE" id="PS50109"/>
    </source>
</evidence>
<feature type="transmembrane region" description="Helical" evidence="2">
    <location>
        <begin position="6"/>
        <end position="27"/>
    </location>
</feature>
<dbReference type="Pfam" id="PF00512">
    <property type="entry name" value="HisKA"/>
    <property type="match status" value="1"/>
</dbReference>
<proteinExistence type="predicted"/>
<dbReference type="Gene3D" id="1.10.287.130">
    <property type="match status" value="1"/>
</dbReference>
<evidence type="ECO:0000259" key="4">
    <source>
        <dbReference type="PROSITE" id="PS50112"/>
    </source>
</evidence>